<keyword evidence="1" id="KW-0596">Phosphopantetheine</keyword>
<reference evidence="7 8" key="1">
    <citation type="submission" date="2022-05" db="EMBL/GenBank/DDBJ databases">
        <title>Streptomyces sp. nov. RY43-2 isolated from soil of a peat swamp forest.</title>
        <authorList>
            <person name="Kanchanasin P."/>
            <person name="Tanasupawat S."/>
            <person name="Phongsopitanun W."/>
        </authorList>
    </citation>
    <scope>NUCLEOTIDE SEQUENCE [LARGE SCALE GENOMIC DNA]</scope>
    <source>
        <strain evidence="7 8">RY43-2</strain>
    </source>
</reference>
<accession>A0ABT0ZN52</accession>
<organism evidence="7 8">
    <name type="scientific">Streptomyces macrolidinus</name>
    <dbReference type="NCBI Taxonomy" id="2952607"/>
    <lineage>
        <taxon>Bacteria</taxon>
        <taxon>Bacillati</taxon>
        <taxon>Actinomycetota</taxon>
        <taxon>Actinomycetes</taxon>
        <taxon>Kitasatosporales</taxon>
        <taxon>Streptomycetaceae</taxon>
        <taxon>Streptomyces</taxon>
    </lineage>
</organism>
<dbReference type="PROSITE" id="PS00606">
    <property type="entry name" value="KS3_1"/>
    <property type="match status" value="1"/>
</dbReference>
<keyword evidence="4" id="KW-0511">Multifunctional enzyme</keyword>
<evidence type="ECO:0000256" key="2">
    <source>
        <dbReference type="ARBA" id="ARBA00022553"/>
    </source>
</evidence>
<feature type="non-terminal residue" evidence="7">
    <location>
        <position position="1"/>
    </location>
</feature>
<dbReference type="PROSITE" id="PS50075">
    <property type="entry name" value="CARRIER"/>
    <property type="match status" value="1"/>
</dbReference>
<evidence type="ECO:0000256" key="1">
    <source>
        <dbReference type="ARBA" id="ARBA00022450"/>
    </source>
</evidence>
<feature type="domain" description="Ketosynthase family 3 (KS3)" evidence="6">
    <location>
        <begin position="140"/>
        <end position="375"/>
    </location>
</feature>
<dbReference type="InterPro" id="IPR050091">
    <property type="entry name" value="PKS_NRPS_Biosynth_Enz"/>
</dbReference>
<dbReference type="PROSITE" id="PS52004">
    <property type="entry name" value="KS3_2"/>
    <property type="match status" value="1"/>
</dbReference>
<dbReference type="Pfam" id="PF00550">
    <property type="entry name" value="PP-binding"/>
    <property type="match status" value="1"/>
</dbReference>
<sequence>TYAFQRERYWLGEIETLAPELEQPAPVAQRAAGLSELDRDEQLRLILGQVQAQAARVLGYAMAGQVAADRTFRDSGCTSLTGVDLRNRVNAAFGVRMAPSMIFDFPTPRALAEHLLAEMHGNAHGEQDTAEVAPTVGGTDDPVVIVGMACRLPGGVGSPEDLWRLVAEGGDAISEFPRDRGWDLAGLYDEDPDRPGTTYVQHGGFLDGVADFDAGFFGISPREALAMDPQQRLLLETSWEAVEHAGVDPASLRGRQVGVFTGAMTQEYGPSLRDGGSGLDGYLLTGNTASVMSGRVAYALALEGPALTVDTACSSSLVALHLAVQALRKGECDMALAGGVAVMPTPGMFVEFSRQRGLSADGRSKAFSSSADGTS</sequence>
<feature type="non-terminal residue" evidence="7">
    <location>
        <position position="375"/>
    </location>
</feature>
<proteinExistence type="predicted"/>
<dbReference type="InterPro" id="IPR014030">
    <property type="entry name" value="Ketoacyl_synth_N"/>
</dbReference>
<evidence type="ECO:0000259" key="5">
    <source>
        <dbReference type="PROSITE" id="PS50075"/>
    </source>
</evidence>
<comment type="caution">
    <text evidence="7">The sequence shown here is derived from an EMBL/GenBank/DDBJ whole genome shotgun (WGS) entry which is preliminary data.</text>
</comment>
<dbReference type="Pfam" id="PF00109">
    <property type="entry name" value="ketoacyl-synt"/>
    <property type="match status" value="1"/>
</dbReference>
<dbReference type="CDD" id="cd00833">
    <property type="entry name" value="PKS"/>
    <property type="match status" value="1"/>
</dbReference>
<dbReference type="InterPro" id="IPR018201">
    <property type="entry name" value="Ketoacyl_synth_AS"/>
</dbReference>
<keyword evidence="3" id="KW-0808">Transferase</keyword>
<dbReference type="PANTHER" id="PTHR43775">
    <property type="entry name" value="FATTY ACID SYNTHASE"/>
    <property type="match status" value="1"/>
</dbReference>
<dbReference type="SMART" id="SM01294">
    <property type="entry name" value="PKS_PP_betabranch"/>
    <property type="match status" value="1"/>
</dbReference>
<dbReference type="EMBL" id="JAMWMR010000095">
    <property type="protein sequence ID" value="MCN9245031.1"/>
    <property type="molecule type" value="Genomic_DNA"/>
</dbReference>
<dbReference type="Gene3D" id="3.40.47.10">
    <property type="match status" value="1"/>
</dbReference>
<dbReference type="PANTHER" id="PTHR43775:SF51">
    <property type="entry name" value="INACTIVE PHENOLPHTHIOCEROL SYNTHESIS POLYKETIDE SYNTHASE TYPE I PKS1-RELATED"/>
    <property type="match status" value="1"/>
</dbReference>
<protein>
    <submittedName>
        <fullName evidence="7">Type I polyketide synthase</fullName>
    </submittedName>
</protein>
<dbReference type="SMART" id="SM00823">
    <property type="entry name" value="PKS_PP"/>
    <property type="match status" value="1"/>
</dbReference>
<evidence type="ECO:0000256" key="4">
    <source>
        <dbReference type="ARBA" id="ARBA00023268"/>
    </source>
</evidence>
<dbReference type="InterPro" id="IPR020841">
    <property type="entry name" value="PKS_Beta-ketoAc_synthase_dom"/>
</dbReference>
<dbReference type="InterPro" id="IPR009081">
    <property type="entry name" value="PP-bd_ACP"/>
</dbReference>
<dbReference type="Proteomes" id="UP001523219">
    <property type="component" value="Unassembled WGS sequence"/>
</dbReference>
<dbReference type="RefSeq" id="WP_252429148.1">
    <property type="nucleotide sequence ID" value="NZ_JAMWMR010000095.1"/>
</dbReference>
<evidence type="ECO:0000256" key="3">
    <source>
        <dbReference type="ARBA" id="ARBA00022679"/>
    </source>
</evidence>
<evidence type="ECO:0000313" key="8">
    <source>
        <dbReference type="Proteomes" id="UP001523219"/>
    </source>
</evidence>
<dbReference type="SMART" id="SM00825">
    <property type="entry name" value="PKS_KS"/>
    <property type="match status" value="1"/>
</dbReference>
<gene>
    <name evidence="7" type="ORF">NGF19_30360</name>
</gene>
<dbReference type="Gene3D" id="1.10.1200.10">
    <property type="entry name" value="ACP-like"/>
    <property type="match status" value="1"/>
</dbReference>
<dbReference type="SUPFAM" id="SSF53901">
    <property type="entry name" value="Thiolase-like"/>
    <property type="match status" value="1"/>
</dbReference>
<feature type="domain" description="Carrier" evidence="5">
    <location>
        <begin position="41"/>
        <end position="119"/>
    </location>
</feature>
<dbReference type="InterPro" id="IPR016039">
    <property type="entry name" value="Thiolase-like"/>
</dbReference>
<evidence type="ECO:0000313" key="7">
    <source>
        <dbReference type="EMBL" id="MCN9245031.1"/>
    </source>
</evidence>
<dbReference type="InterPro" id="IPR036736">
    <property type="entry name" value="ACP-like_sf"/>
</dbReference>
<dbReference type="InterPro" id="IPR020806">
    <property type="entry name" value="PKS_PP-bd"/>
</dbReference>
<evidence type="ECO:0000259" key="6">
    <source>
        <dbReference type="PROSITE" id="PS52004"/>
    </source>
</evidence>
<dbReference type="SUPFAM" id="SSF47336">
    <property type="entry name" value="ACP-like"/>
    <property type="match status" value="1"/>
</dbReference>
<keyword evidence="2" id="KW-0597">Phosphoprotein</keyword>
<keyword evidence="8" id="KW-1185">Reference proteome</keyword>
<name>A0ABT0ZN52_9ACTN</name>